<evidence type="ECO:0000256" key="5">
    <source>
        <dbReference type="ARBA" id="ARBA00022786"/>
    </source>
</evidence>
<dbReference type="EC" id="2.3.2.27" evidence="3"/>
<evidence type="ECO:0000256" key="3">
    <source>
        <dbReference type="ARBA" id="ARBA00012483"/>
    </source>
</evidence>
<dbReference type="AlphaFoldDB" id="A0A1U7ZIW5"/>
<dbReference type="Gene3D" id="3.30.40.10">
    <property type="entry name" value="Zinc/RING finger domain, C3HC4 (zinc finger)"/>
    <property type="match status" value="1"/>
</dbReference>
<keyword evidence="4" id="KW-0808">Transferase</keyword>
<dbReference type="InterPro" id="IPR003613">
    <property type="entry name" value="Ubox_domain"/>
</dbReference>
<evidence type="ECO:0000256" key="1">
    <source>
        <dbReference type="ARBA" id="ARBA00000900"/>
    </source>
</evidence>
<feature type="region of interest" description="Disordered" evidence="6">
    <location>
        <begin position="48"/>
        <end position="108"/>
    </location>
</feature>
<dbReference type="InterPro" id="IPR000719">
    <property type="entry name" value="Prot_kinase_dom"/>
</dbReference>
<dbReference type="PROSITE" id="PS50011">
    <property type="entry name" value="PROTEIN_KINASE_DOM"/>
    <property type="match status" value="1"/>
</dbReference>
<evidence type="ECO:0000256" key="4">
    <source>
        <dbReference type="ARBA" id="ARBA00022679"/>
    </source>
</evidence>
<evidence type="ECO:0000256" key="6">
    <source>
        <dbReference type="SAM" id="MobiDB-lite"/>
    </source>
</evidence>
<dbReference type="eggNOG" id="ENOG502QQ1P">
    <property type="taxonomic scope" value="Eukaryota"/>
</dbReference>
<dbReference type="KEGG" id="nnu:104591151"/>
<dbReference type="GeneID" id="104591151"/>
<dbReference type="Pfam" id="PF07714">
    <property type="entry name" value="PK_Tyr_Ser-Thr"/>
    <property type="match status" value="1"/>
</dbReference>
<dbReference type="InterPro" id="IPR001245">
    <property type="entry name" value="Ser-Thr/Tyr_kinase_cat_dom"/>
</dbReference>
<feature type="domain" description="U-box" evidence="8">
    <location>
        <begin position="415"/>
        <end position="482"/>
    </location>
</feature>
<name>A0A1U7ZIW5_NELNU</name>
<comment type="catalytic activity">
    <reaction evidence="1">
        <text>S-ubiquitinyl-[E2 ubiquitin-conjugating enzyme]-L-cysteine + [acceptor protein]-L-lysine = [E2 ubiquitin-conjugating enzyme]-L-cysteine + N(6)-ubiquitinyl-[acceptor protein]-L-lysine.</text>
        <dbReference type="EC" id="2.3.2.27"/>
    </reaction>
</comment>
<proteinExistence type="predicted"/>
<dbReference type="RefSeq" id="XP_010248239.1">
    <property type="nucleotide sequence ID" value="XM_010249937.2"/>
</dbReference>
<dbReference type="GO" id="GO:0004672">
    <property type="term" value="F:protein kinase activity"/>
    <property type="evidence" value="ECO:0007669"/>
    <property type="project" value="InterPro"/>
</dbReference>
<feature type="region of interest" description="Disordered" evidence="6">
    <location>
        <begin position="397"/>
        <end position="417"/>
    </location>
</feature>
<dbReference type="Pfam" id="PF04564">
    <property type="entry name" value="U-box"/>
    <property type="match status" value="1"/>
</dbReference>
<dbReference type="SUPFAM" id="SSF56112">
    <property type="entry name" value="Protein kinase-like (PK-like)"/>
    <property type="match status" value="1"/>
</dbReference>
<organism evidence="9 10">
    <name type="scientific">Nelumbo nucifera</name>
    <name type="common">Sacred lotus</name>
    <dbReference type="NCBI Taxonomy" id="4432"/>
    <lineage>
        <taxon>Eukaryota</taxon>
        <taxon>Viridiplantae</taxon>
        <taxon>Streptophyta</taxon>
        <taxon>Embryophyta</taxon>
        <taxon>Tracheophyta</taxon>
        <taxon>Spermatophyta</taxon>
        <taxon>Magnoliopsida</taxon>
        <taxon>Proteales</taxon>
        <taxon>Nelumbonaceae</taxon>
        <taxon>Nelumbo</taxon>
    </lineage>
</organism>
<gene>
    <name evidence="10" type="primary">LOC104591151</name>
</gene>
<dbReference type="GO" id="GO:0005524">
    <property type="term" value="F:ATP binding"/>
    <property type="evidence" value="ECO:0007669"/>
    <property type="project" value="InterPro"/>
</dbReference>
<sequence length="482" mass="55279">MDALVADFQEKILCGLELMMTLKSQRDELRSDLQRERQLRYEFQKERDKLQTERDDLRNERDRMQRKQEELRNKLNELQIERDRAATGAEQMRRKRSDGEEGTSSEERWQFSEITSTEIERATANFDPSKKISEGVNGRSVYRGQLRNTQVAIKISGFDNLQNRTEFHREVEVLSRVRHPNIVSLIGVCPENYLLVYEYLPSGTLEDRLNCKDDTSPLSWQIRTRIAAEICSAIIFLHSNHPYRIVHGNLRPENVLLDENLVSKLCGFGNSGLIPREGVSPRTSTPCRRIDPIARAYVDPEFVETQELTPASDVYSFGVILLLLLTGGPAMGIVQTVKSALNNGTLDKMLDESAGSWPLEQAKQLIYWALKCCEEIRQRRPDLELITITLERLKQGSCGASSSSSRPISESEPRETPSHFLCPIFQETMRDPRMAADGYTYEYAAIREWLDRGHDTSPMTNLPLINQELTPNLTLRSAIQEW</sequence>
<accession>A0A1U7ZIW5</accession>
<keyword evidence="9" id="KW-1185">Reference proteome</keyword>
<dbReference type="PANTHER" id="PTHR45647:SF100">
    <property type="entry name" value="U-BOX DOMAIN-CONTAINING PROTEIN 33"/>
    <property type="match status" value="1"/>
</dbReference>
<keyword evidence="5" id="KW-0833">Ubl conjugation pathway</keyword>
<evidence type="ECO:0000313" key="10">
    <source>
        <dbReference type="RefSeq" id="XP_010248239.1"/>
    </source>
</evidence>
<protein>
    <recommendedName>
        <fullName evidence="3">RING-type E3 ubiquitin transferase</fullName>
        <ecNumber evidence="3">2.3.2.27</ecNumber>
    </recommendedName>
</protein>
<dbReference type="GO" id="GO:0016567">
    <property type="term" value="P:protein ubiquitination"/>
    <property type="evidence" value="ECO:0007669"/>
    <property type="project" value="UniProtKB-UniPathway"/>
</dbReference>
<feature type="domain" description="Protein kinase" evidence="7">
    <location>
        <begin position="126"/>
        <end position="393"/>
    </location>
</feature>
<dbReference type="UniPathway" id="UPA00143"/>
<evidence type="ECO:0000259" key="7">
    <source>
        <dbReference type="PROSITE" id="PS50011"/>
    </source>
</evidence>
<dbReference type="InterPro" id="IPR011009">
    <property type="entry name" value="Kinase-like_dom_sf"/>
</dbReference>
<dbReference type="Gene3D" id="1.10.510.10">
    <property type="entry name" value="Transferase(Phosphotransferase) domain 1"/>
    <property type="match status" value="1"/>
</dbReference>
<evidence type="ECO:0000259" key="8">
    <source>
        <dbReference type="PROSITE" id="PS51698"/>
    </source>
</evidence>
<dbReference type="PROSITE" id="PS51698">
    <property type="entry name" value="U_BOX"/>
    <property type="match status" value="1"/>
</dbReference>
<dbReference type="SMART" id="SM00504">
    <property type="entry name" value="Ubox"/>
    <property type="match status" value="1"/>
</dbReference>
<comment type="pathway">
    <text evidence="2">Protein modification; protein ubiquitination.</text>
</comment>
<dbReference type="GO" id="GO:0061630">
    <property type="term" value="F:ubiquitin protein ligase activity"/>
    <property type="evidence" value="ECO:0007669"/>
    <property type="project" value="UniProtKB-EC"/>
</dbReference>
<evidence type="ECO:0000256" key="2">
    <source>
        <dbReference type="ARBA" id="ARBA00004906"/>
    </source>
</evidence>
<dbReference type="InParanoid" id="A0A1U7ZIW5"/>
<feature type="non-terminal residue" evidence="10">
    <location>
        <position position="482"/>
    </location>
</feature>
<dbReference type="Proteomes" id="UP000189703">
    <property type="component" value="Unplaced"/>
</dbReference>
<dbReference type="InterPro" id="IPR013083">
    <property type="entry name" value="Znf_RING/FYVE/PHD"/>
</dbReference>
<dbReference type="InterPro" id="IPR051348">
    <property type="entry name" value="U-box_ubiquitin_ligases"/>
</dbReference>
<dbReference type="PANTHER" id="PTHR45647">
    <property type="entry name" value="OS02G0152300 PROTEIN"/>
    <property type="match status" value="1"/>
</dbReference>
<reference evidence="10" key="1">
    <citation type="submission" date="2025-08" db="UniProtKB">
        <authorList>
            <consortium name="RefSeq"/>
        </authorList>
    </citation>
    <scope>IDENTIFICATION</scope>
</reference>
<evidence type="ECO:0000313" key="9">
    <source>
        <dbReference type="Proteomes" id="UP000189703"/>
    </source>
</evidence>
<dbReference type="SUPFAM" id="SSF57850">
    <property type="entry name" value="RING/U-box"/>
    <property type="match status" value="1"/>
</dbReference>
<dbReference type="OMA" id="RTEFHRE"/>
<dbReference type="CDD" id="cd16655">
    <property type="entry name" value="RING-Ubox_WDSUB1-like"/>
    <property type="match status" value="1"/>
</dbReference>
<dbReference type="Gene3D" id="3.30.200.20">
    <property type="entry name" value="Phosphorylase Kinase, domain 1"/>
    <property type="match status" value="1"/>
</dbReference>
<feature type="compositionally biased region" description="Basic and acidic residues" evidence="6">
    <location>
        <begin position="48"/>
        <end position="85"/>
    </location>
</feature>
<dbReference type="OrthoDB" id="4062651at2759"/>